<dbReference type="Proteomes" id="UP000590740">
    <property type="component" value="Unassembled WGS sequence"/>
</dbReference>
<feature type="transmembrane region" description="Helical" evidence="1">
    <location>
        <begin position="63"/>
        <end position="80"/>
    </location>
</feature>
<proteinExistence type="predicted"/>
<dbReference type="EMBL" id="JACHIG010000004">
    <property type="protein sequence ID" value="MBB5032628.1"/>
    <property type="molecule type" value="Genomic_DNA"/>
</dbReference>
<organism evidence="2 3">
    <name type="scientific">Prosthecobacter vanneervenii</name>
    <dbReference type="NCBI Taxonomy" id="48466"/>
    <lineage>
        <taxon>Bacteria</taxon>
        <taxon>Pseudomonadati</taxon>
        <taxon>Verrucomicrobiota</taxon>
        <taxon>Verrucomicrobiia</taxon>
        <taxon>Verrucomicrobiales</taxon>
        <taxon>Verrucomicrobiaceae</taxon>
        <taxon>Prosthecobacter</taxon>
    </lineage>
</organism>
<evidence type="ECO:0000313" key="3">
    <source>
        <dbReference type="Proteomes" id="UP000590740"/>
    </source>
</evidence>
<keyword evidence="1" id="KW-0472">Membrane</keyword>
<comment type="caution">
    <text evidence="2">The sequence shown here is derived from an EMBL/GenBank/DDBJ whole genome shotgun (WGS) entry which is preliminary data.</text>
</comment>
<keyword evidence="3" id="KW-1185">Reference proteome</keyword>
<accession>A0A7W8DJX4</accession>
<sequence>MEPLSPQDPVAKLLAQARAIEARSNFAQNVVRAARQTPQDRGWLASLRIWWEDVSFASPAGKWAFASVSVAAMVLALVIFQTQPAAQVQVASKPVPEASAPDMPLLHAAAETPWEATFDTQALLAMDDTSQLTDSEIGFLLY</sequence>
<evidence type="ECO:0000256" key="1">
    <source>
        <dbReference type="SAM" id="Phobius"/>
    </source>
</evidence>
<name>A0A7W8DJX4_9BACT</name>
<keyword evidence="1" id="KW-0812">Transmembrane</keyword>
<keyword evidence="1" id="KW-1133">Transmembrane helix</keyword>
<gene>
    <name evidence="2" type="ORF">HNQ65_002210</name>
</gene>
<protein>
    <submittedName>
        <fullName evidence="2">Negative regulator of sigma E activity</fullName>
    </submittedName>
</protein>
<evidence type="ECO:0000313" key="2">
    <source>
        <dbReference type="EMBL" id="MBB5032628.1"/>
    </source>
</evidence>
<reference evidence="2 3" key="1">
    <citation type="submission" date="2020-08" db="EMBL/GenBank/DDBJ databases">
        <title>Genomic Encyclopedia of Type Strains, Phase IV (KMG-IV): sequencing the most valuable type-strain genomes for metagenomic binning, comparative biology and taxonomic classification.</title>
        <authorList>
            <person name="Goeker M."/>
        </authorList>
    </citation>
    <scope>NUCLEOTIDE SEQUENCE [LARGE SCALE GENOMIC DNA]</scope>
    <source>
        <strain evidence="2 3">DSM 12252</strain>
    </source>
</reference>
<dbReference type="RefSeq" id="WP_184339549.1">
    <property type="nucleotide sequence ID" value="NZ_JACHIG010000004.1"/>
</dbReference>
<dbReference type="AlphaFoldDB" id="A0A7W8DJX4"/>